<evidence type="ECO:0000313" key="2">
    <source>
        <dbReference type="Proteomes" id="UP000278807"/>
    </source>
</evidence>
<name>A0A3P7VHK7_RODNA</name>
<evidence type="ECO:0000313" key="1">
    <source>
        <dbReference type="EMBL" id="VDO00855.1"/>
    </source>
</evidence>
<accession>A0A3P7VHK7</accession>
<sequence>MQLIRDLGDKEFLQLLVFWFQHITMGARAQGLEEKLTSSTKEVKHALMNPTDNRNLIEAFVEHHQIQSPGLILAVRRASWFPTKVPEV</sequence>
<proteinExistence type="predicted"/>
<dbReference type="AlphaFoldDB" id="A0A3P7VHK7"/>
<keyword evidence="2" id="KW-1185">Reference proteome</keyword>
<protein>
    <submittedName>
        <fullName evidence="1">Uncharacterized protein</fullName>
    </submittedName>
</protein>
<organism evidence="1 2">
    <name type="scientific">Rodentolepis nana</name>
    <name type="common">Dwarf tapeworm</name>
    <name type="synonym">Hymenolepis nana</name>
    <dbReference type="NCBI Taxonomy" id="102285"/>
    <lineage>
        <taxon>Eukaryota</taxon>
        <taxon>Metazoa</taxon>
        <taxon>Spiralia</taxon>
        <taxon>Lophotrochozoa</taxon>
        <taxon>Platyhelminthes</taxon>
        <taxon>Cestoda</taxon>
        <taxon>Eucestoda</taxon>
        <taxon>Cyclophyllidea</taxon>
        <taxon>Hymenolepididae</taxon>
        <taxon>Rodentolepis</taxon>
    </lineage>
</organism>
<gene>
    <name evidence="1" type="ORF">HNAJ_LOCUS4995</name>
</gene>
<dbReference type="EMBL" id="UZAE01003921">
    <property type="protein sequence ID" value="VDO00855.1"/>
    <property type="molecule type" value="Genomic_DNA"/>
</dbReference>
<dbReference type="Proteomes" id="UP000278807">
    <property type="component" value="Unassembled WGS sequence"/>
</dbReference>
<reference evidence="1 2" key="1">
    <citation type="submission" date="2018-11" db="EMBL/GenBank/DDBJ databases">
        <authorList>
            <consortium name="Pathogen Informatics"/>
        </authorList>
    </citation>
    <scope>NUCLEOTIDE SEQUENCE [LARGE SCALE GENOMIC DNA]</scope>
</reference>